<dbReference type="EMBL" id="JBHSAX010000017">
    <property type="protein sequence ID" value="MFC3964409.1"/>
    <property type="molecule type" value="Genomic_DNA"/>
</dbReference>
<comment type="caution">
    <text evidence="1">The sequence shown here is derived from an EMBL/GenBank/DDBJ whole genome shotgun (WGS) entry which is preliminary data.</text>
</comment>
<name>A0ABV8DX38_9NOCA</name>
<sequence>MSTRTRTVVAISAVALLVAVTAYAGVLALLIRDAPRKDPAVTAYAHGRTVTVAPFLYCSVSMENCRYGETVDLAVPAGYPLQLSLPPQIAEAPWLAQLIYERPDGEQVDRLVAHDDFGHEVLAVTLDSRPEPNLRLVGVEIQLPILARDETGREFYVPHAAWSINTAPDEGGQPAE</sequence>
<dbReference type="InterPro" id="IPR024495">
    <property type="entry name" value="DUF2771"/>
</dbReference>
<dbReference type="Pfam" id="PF10969">
    <property type="entry name" value="DUF2771"/>
    <property type="match status" value="1"/>
</dbReference>
<evidence type="ECO:0000313" key="1">
    <source>
        <dbReference type="EMBL" id="MFC3964409.1"/>
    </source>
</evidence>
<dbReference type="Proteomes" id="UP001595696">
    <property type="component" value="Unassembled WGS sequence"/>
</dbReference>
<proteinExistence type="predicted"/>
<dbReference type="RefSeq" id="WP_378614166.1">
    <property type="nucleotide sequence ID" value="NZ_JBHSAX010000017.1"/>
</dbReference>
<organism evidence="1 2">
    <name type="scientific">Nocardia jiangsuensis</name>
    <dbReference type="NCBI Taxonomy" id="1691563"/>
    <lineage>
        <taxon>Bacteria</taxon>
        <taxon>Bacillati</taxon>
        <taxon>Actinomycetota</taxon>
        <taxon>Actinomycetes</taxon>
        <taxon>Mycobacteriales</taxon>
        <taxon>Nocardiaceae</taxon>
        <taxon>Nocardia</taxon>
    </lineage>
</organism>
<reference evidence="2" key="1">
    <citation type="journal article" date="2019" name="Int. J. Syst. Evol. Microbiol.">
        <title>The Global Catalogue of Microorganisms (GCM) 10K type strain sequencing project: providing services to taxonomists for standard genome sequencing and annotation.</title>
        <authorList>
            <consortium name="The Broad Institute Genomics Platform"/>
            <consortium name="The Broad Institute Genome Sequencing Center for Infectious Disease"/>
            <person name="Wu L."/>
            <person name="Ma J."/>
        </authorList>
    </citation>
    <scope>NUCLEOTIDE SEQUENCE [LARGE SCALE GENOMIC DNA]</scope>
    <source>
        <strain evidence="2">CGMCC 4.7330</strain>
    </source>
</reference>
<accession>A0ABV8DX38</accession>
<evidence type="ECO:0000313" key="2">
    <source>
        <dbReference type="Proteomes" id="UP001595696"/>
    </source>
</evidence>
<protein>
    <submittedName>
        <fullName evidence="1">DUF2771 domain-containing protein</fullName>
    </submittedName>
</protein>
<keyword evidence="2" id="KW-1185">Reference proteome</keyword>
<gene>
    <name evidence="1" type="ORF">ACFO0B_20700</name>
</gene>